<protein>
    <submittedName>
        <fullName evidence="1">Uncharacterized protein</fullName>
    </submittedName>
</protein>
<evidence type="ECO:0000313" key="1">
    <source>
        <dbReference type="EnsemblMetazoa" id="GPAI036430-PA"/>
    </source>
</evidence>
<dbReference type="STRING" id="7398.A0A1B0A783"/>
<accession>A0A1B0A783</accession>
<dbReference type="AlphaFoldDB" id="A0A1B0A783"/>
<keyword evidence="2" id="KW-1185">Reference proteome</keyword>
<dbReference type="VEuPathDB" id="VectorBase:GPAI036430"/>
<name>A0A1B0A783_GLOPL</name>
<proteinExistence type="predicted"/>
<dbReference type="EnsemblMetazoa" id="GPAI036430-RA">
    <property type="protein sequence ID" value="GPAI036430-PA"/>
    <property type="gene ID" value="GPAI036430"/>
</dbReference>
<sequence length="105" mass="10984">MVSMKAIAPLQSSVWLFFASFKTVSGLGNLAKAFWSVRPIKLPGPGFSLPFANATMTLSSLGTLAAKLAKSIAAVAVLDKSMNGPVFAEPVFVVTAEHSNKEVAT</sequence>
<dbReference type="Proteomes" id="UP000092445">
    <property type="component" value="Unassembled WGS sequence"/>
</dbReference>
<reference evidence="2" key="1">
    <citation type="submission" date="2014-03" db="EMBL/GenBank/DDBJ databases">
        <authorList>
            <person name="Aksoy S."/>
            <person name="Warren W."/>
            <person name="Wilson R.K."/>
        </authorList>
    </citation>
    <scope>NUCLEOTIDE SEQUENCE [LARGE SCALE GENOMIC DNA]</scope>
    <source>
        <strain evidence="2">IAEA</strain>
    </source>
</reference>
<organism evidence="1 2">
    <name type="scientific">Glossina pallidipes</name>
    <name type="common">Tsetse fly</name>
    <dbReference type="NCBI Taxonomy" id="7398"/>
    <lineage>
        <taxon>Eukaryota</taxon>
        <taxon>Metazoa</taxon>
        <taxon>Ecdysozoa</taxon>
        <taxon>Arthropoda</taxon>
        <taxon>Hexapoda</taxon>
        <taxon>Insecta</taxon>
        <taxon>Pterygota</taxon>
        <taxon>Neoptera</taxon>
        <taxon>Endopterygota</taxon>
        <taxon>Diptera</taxon>
        <taxon>Brachycera</taxon>
        <taxon>Muscomorpha</taxon>
        <taxon>Hippoboscoidea</taxon>
        <taxon>Glossinidae</taxon>
        <taxon>Glossina</taxon>
    </lineage>
</organism>
<evidence type="ECO:0000313" key="2">
    <source>
        <dbReference type="Proteomes" id="UP000092445"/>
    </source>
</evidence>
<reference evidence="1" key="2">
    <citation type="submission" date="2020-05" db="UniProtKB">
        <authorList>
            <consortium name="EnsemblMetazoa"/>
        </authorList>
    </citation>
    <scope>IDENTIFICATION</scope>
    <source>
        <strain evidence="1">IAEA</strain>
    </source>
</reference>